<dbReference type="HAMAP" id="MF_00743">
    <property type="entry name" value="FumaraseC"/>
    <property type="match status" value="1"/>
</dbReference>
<dbReference type="InterPro" id="IPR005677">
    <property type="entry name" value="Fum_hydII"/>
</dbReference>
<keyword evidence="4" id="KW-0963">Cytoplasm</keyword>
<dbReference type="SUPFAM" id="SSF48557">
    <property type="entry name" value="L-aspartase-like"/>
    <property type="match status" value="1"/>
</dbReference>
<dbReference type="InterPro" id="IPR022761">
    <property type="entry name" value="Fumarate_lyase_N"/>
</dbReference>
<feature type="active site" description="Proton donor/acceptor" evidence="4">
    <location>
        <position position="218"/>
    </location>
</feature>
<dbReference type="InterPro" id="IPR018951">
    <property type="entry name" value="Fumarase_C_C"/>
</dbReference>
<dbReference type="InterPro" id="IPR024083">
    <property type="entry name" value="Fumarase/histidase_N"/>
</dbReference>
<dbReference type="GO" id="GO:0005737">
    <property type="term" value="C:cytoplasm"/>
    <property type="evidence" value="ECO:0007669"/>
    <property type="project" value="UniProtKB-SubCell"/>
</dbReference>
<dbReference type="PROSITE" id="PS00163">
    <property type="entry name" value="FUMARATE_LYASES"/>
    <property type="match status" value="1"/>
</dbReference>
<dbReference type="EC" id="4.2.1.2" evidence="4"/>
<feature type="site" description="Important for catalytic activity" evidence="4">
    <location>
        <position position="361"/>
    </location>
</feature>
<dbReference type="InterPro" id="IPR000362">
    <property type="entry name" value="Fumarate_lyase_fam"/>
</dbReference>
<dbReference type="GO" id="GO:0006106">
    <property type="term" value="P:fumarate metabolic process"/>
    <property type="evidence" value="ECO:0007669"/>
    <property type="project" value="InterPro"/>
</dbReference>
<feature type="domain" description="Fumarate lyase N-terminal" evidence="5">
    <location>
        <begin position="42"/>
        <end position="371"/>
    </location>
</feature>
<dbReference type="FunFam" id="1.10.275.10:FF:000001">
    <property type="entry name" value="Fumarate hydratase, mitochondrial"/>
    <property type="match status" value="1"/>
</dbReference>
<dbReference type="PRINTS" id="PR00145">
    <property type="entry name" value="ARGSUCLYASE"/>
</dbReference>
<dbReference type="GO" id="GO:0006108">
    <property type="term" value="P:malate metabolic process"/>
    <property type="evidence" value="ECO:0007669"/>
    <property type="project" value="TreeGrafter"/>
</dbReference>
<dbReference type="Proteomes" id="UP000373149">
    <property type="component" value="Unassembled WGS sequence"/>
</dbReference>
<evidence type="ECO:0000256" key="2">
    <source>
        <dbReference type="ARBA" id="ARBA00009084"/>
    </source>
</evidence>
<comment type="pathway">
    <text evidence="4">Carbohydrate metabolism; tricarboxylic acid cycle; (S)-malate from fumarate: step 1/1.</text>
</comment>
<dbReference type="FunFam" id="1.10.40.30:FF:000002">
    <property type="entry name" value="Fumarate hydratase class II"/>
    <property type="match status" value="1"/>
</dbReference>
<dbReference type="Pfam" id="PF10415">
    <property type="entry name" value="FumaraseC_C"/>
    <property type="match status" value="1"/>
</dbReference>
<evidence type="ECO:0000313" key="7">
    <source>
        <dbReference type="EMBL" id="MPY49718.1"/>
    </source>
</evidence>
<dbReference type="AlphaFoldDB" id="A0A5N8WT51"/>
<keyword evidence="3 4" id="KW-0456">Lyase</keyword>
<evidence type="ECO:0000259" key="6">
    <source>
        <dbReference type="Pfam" id="PF10415"/>
    </source>
</evidence>
<dbReference type="Pfam" id="PF00206">
    <property type="entry name" value="Lyase_1"/>
    <property type="match status" value="1"/>
</dbReference>
<dbReference type="GO" id="GO:0006099">
    <property type="term" value="P:tricarboxylic acid cycle"/>
    <property type="evidence" value="ECO:0007669"/>
    <property type="project" value="UniProtKB-UniRule"/>
</dbReference>
<dbReference type="RefSeq" id="WP_152862695.1">
    <property type="nucleotide sequence ID" value="NZ_VMNX01000043.1"/>
</dbReference>
<keyword evidence="4" id="KW-0816">Tricarboxylic acid cycle</keyword>
<feature type="binding site" evidence="4">
    <location>
        <begin position="354"/>
        <end position="356"/>
    </location>
    <ligand>
        <name>substrate</name>
    </ligand>
</feature>
<dbReference type="GO" id="GO:0008797">
    <property type="term" value="F:aspartate ammonia-lyase activity"/>
    <property type="evidence" value="ECO:0007669"/>
    <property type="project" value="UniProtKB-EC"/>
</dbReference>
<dbReference type="PRINTS" id="PR00149">
    <property type="entry name" value="FUMRATELYASE"/>
</dbReference>
<accession>A0A5N8WT51</accession>
<dbReference type="NCBIfam" id="TIGR00979">
    <property type="entry name" value="fumC_II"/>
    <property type="match status" value="1"/>
</dbReference>
<dbReference type="CDD" id="cd01362">
    <property type="entry name" value="Fumarase_classII"/>
    <property type="match status" value="1"/>
</dbReference>
<comment type="catalytic activity">
    <reaction evidence="1">
        <text>L-aspartate = fumarate + NH4(+)</text>
        <dbReference type="Rhea" id="RHEA:16601"/>
        <dbReference type="ChEBI" id="CHEBI:28938"/>
        <dbReference type="ChEBI" id="CHEBI:29806"/>
        <dbReference type="ChEBI" id="CHEBI:29991"/>
        <dbReference type="EC" id="4.3.1.1"/>
    </reaction>
</comment>
<evidence type="ECO:0000256" key="3">
    <source>
        <dbReference type="ARBA" id="ARBA00023239"/>
    </source>
</evidence>
<dbReference type="Gene3D" id="1.10.40.30">
    <property type="entry name" value="Fumarase/aspartase (C-terminal domain)"/>
    <property type="match status" value="1"/>
</dbReference>
<dbReference type="EMBL" id="VMNX01000043">
    <property type="protein sequence ID" value="MPY49718.1"/>
    <property type="molecule type" value="Genomic_DNA"/>
</dbReference>
<proteinExistence type="inferred from homology"/>
<feature type="domain" description="Fumarase C C-terminal" evidence="6">
    <location>
        <begin position="438"/>
        <end position="490"/>
    </location>
</feature>
<feature type="binding site" evidence="4">
    <location>
        <begin position="128"/>
        <end position="130"/>
    </location>
    <ligand>
        <name>substrate</name>
    </ligand>
</feature>
<protein>
    <recommendedName>
        <fullName evidence="4">Fumarate hydratase class II</fullName>
        <shortName evidence="4">Fumarase C</shortName>
        <ecNumber evidence="4">4.2.1.2</ecNumber>
    </recommendedName>
    <alternativeName>
        <fullName evidence="4">Aerobic fumarase</fullName>
    </alternativeName>
    <alternativeName>
        <fullName evidence="4">Iron-independent fumarase</fullName>
    </alternativeName>
</protein>
<evidence type="ECO:0000259" key="5">
    <source>
        <dbReference type="Pfam" id="PF00206"/>
    </source>
</evidence>
<evidence type="ECO:0000256" key="4">
    <source>
        <dbReference type="HAMAP-Rule" id="MF_00743"/>
    </source>
</evidence>
<feature type="binding site" description="in site B" evidence="4">
    <location>
        <begin position="159"/>
        <end position="162"/>
    </location>
    <ligand>
        <name>substrate</name>
    </ligand>
</feature>
<sequence>MNTQHSAANRSGSAGQDEAPKILDLPIGLHATGTRRETDSMGAIDVPADRYWGAQTQRSLIHFSIGDDRMPKAVYHSYGHVKKAAASVNGRAGRLPAWKADLIQRVADEVIAGELDDHFPLYVWQTGSGTQSNMNTNEVISNRAIQLVGGELGSKSPIHPNDHVNLGQSSNDTFPTAMHIAAVKEIQEHLLPSVRALQRAIETKARLWHGVVKIGRTHLEDAVPLTVGQEWSGYTHQLQQAVDRVSGSAEGLYELAMGGTAVGTGLNAPPGFGEQVAAEIENATGYPFTTAQNKFAAQGGLDAMVGASAGLRALAVPLMKIANDIRWLASGPRCGLDELILPANEPGSSIMPGKVNPTQCEAMVMVCIQVLSEDEAIAFAGTQGNFELNAMRPVIINNFLHAATILGDACTKLREYCVEGIQLNQDQIDSYVDRSLMLVTALSPVIGYDKASAIAHKADDEDTTLRAAALASGYISAEDFDRIVRPAAMVGQT</sequence>
<comment type="subunit">
    <text evidence="4">Homotetramer.</text>
</comment>
<comment type="catalytic activity">
    <reaction evidence="4">
        <text>(S)-malate = fumarate + H2O</text>
        <dbReference type="Rhea" id="RHEA:12460"/>
        <dbReference type="ChEBI" id="CHEBI:15377"/>
        <dbReference type="ChEBI" id="CHEBI:15589"/>
        <dbReference type="ChEBI" id="CHEBI:29806"/>
        <dbReference type="EC" id="4.2.1.2"/>
    </reaction>
</comment>
<feature type="binding site" evidence="4">
    <location>
        <position position="349"/>
    </location>
    <ligand>
        <name>substrate</name>
    </ligand>
</feature>
<evidence type="ECO:0000313" key="8">
    <source>
        <dbReference type="Proteomes" id="UP000373149"/>
    </source>
</evidence>
<feature type="binding site" evidence="4">
    <location>
        <begin position="169"/>
        <end position="171"/>
    </location>
    <ligand>
        <name>substrate</name>
    </ligand>
</feature>
<dbReference type="Gene3D" id="1.10.275.10">
    <property type="entry name" value="Fumarase/aspartase (N-terminal domain)"/>
    <property type="match status" value="1"/>
</dbReference>
<comment type="function">
    <text evidence="4">Involved in the TCA cycle. Catalyzes the stereospecific interconversion of fumarate to L-malate.</text>
</comment>
<comment type="subcellular location">
    <subcellularLocation>
        <location evidence="4">Cytoplasm</location>
    </subcellularLocation>
</comment>
<gene>
    <name evidence="4 7" type="primary">fumC</name>
    <name evidence="7" type="ORF">FPZ41_14560</name>
</gene>
<feature type="binding site" evidence="4">
    <location>
        <position position="217"/>
    </location>
    <ligand>
        <name>substrate</name>
    </ligand>
</feature>
<dbReference type="Gene3D" id="1.20.200.10">
    <property type="entry name" value="Fumarase/aspartase (Central domain)"/>
    <property type="match status" value="1"/>
</dbReference>
<evidence type="ECO:0000256" key="1">
    <source>
        <dbReference type="ARBA" id="ARBA00001494"/>
    </source>
</evidence>
<comment type="miscellaneous">
    <text evidence="4">There are 2 substrate-binding sites: the catalytic A site, and the non-catalytic B site that may play a role in the transfer of substrate or product between the active site and the solvent. Alternatively, the B site may bind allosteric effectors.</text>
</comment>
<dbReference type="PANTHER" id="PTHR11444:SF1">
    <property type="entry name" value="FUMARATE HYDRATASE, MITOCHONDRIAL"/>
    <property type="match status" value="1"/>
</dbReference>
<dbReference type="GO" id="GO:0004333">
    <property type="term" value="F:fumarate hydratase activity"/>
    <property type="evidence" value="ECO:0007669"/>
    <property type="project" value="UniProtKB-UniRule"/>
</dbReference>
<dbReference type="InterPro" id="IPR008948">
    <property type="entry name" value="L-Aspartase-like"/>
</dbReference>
<reference evidence="7 8" key="1">
    <citation type="submission" date="2019-09" db="EMBL/GenBank/DDBJ databases">
        <authorList>
            <person name="Duangmal K."/>
            <person name="Teo W.F.A."/>
            <person name="Lipun K."/>
        </authorList>
    </citation>
    <scope>NUCLEOTIDE SEQUENCE [LARGE SCALE GENOMIC DNA]</scope>
    <source>
        <strain evidence="7 8">K1PN6</strain>
    </source>
</reference>
<organism evidence="7 8">
    <name type="scientific">Streptomyces acidicola</name>
    <dbReference type="NCBI Taxonomy" id="2596892"/>
    <lineage>
        <taxon>Bacteria</taxon>
        <taxon>Bacillati</taxon>
        <taxon>Actinomycetota</taxon>
        <taxon>Actinomycetes</taxon>
        <taxon>Kitasatosporales</taxon>
        <taxon>Streptomycetaceae</taxon>
        <taxon>Streptomyces</taxon>
    </lineage>
</organism>
<dbReference type="UniPathway" id="UPA00223">
    <property type="reaction ID" value="UER01007"/>
</dbReference>
<dbReference type="InterPro" id="IPR020557">
    <property type="entry name" value="Fumarate_lyase_CS"/>
</dbReference>
<name>A0A5N8WT51_9ACTN</name>
<feature type="active site" evidence="4">
    <location>
        <position position="348"/>
    </location>
</feature>
<comment type="similarity">
    <text evidence="2 4">Belongs to the class-II fumarase/aspartase family. Fumarase subfamily.</text>
</comment>
<comment type="caution">
    <text evidence="7">The sequence shown here is derived from an EMBL/GenBank/DDBJ whole genome shotgun (WGS) entry which is preliminary data.</text>
</comment>
<dbReference type="PANTHER" id="PTHR11444">
    <property type="entry name" value="ASPARTATEAMMONIA/ARGININOSUCCINATE/ADENYLOSUCCINATE LYASE"/>
    <property type="match status" value="1"/>
</dbReference>
<keyword evidence="8" id="KW-1185">Reference proteome</keyword>
<dbReference type="FunFam" id="1.20.200.10:FF:000001">
    <property type="entry name" value="Fumarate hydratase, mitochondrial"/>
    <property type="match status" value="1"/>
</dbReference>